<dbReference type="RefSeq" id="WP_062041701.1">
    <property type="nucleotide sequence ID" value="NZ_DF968182.1"/>
</dbReference>
<name>A0A0S7BSR5_9BACT</name>
<dbReference type="InterPro" id="IPR027417">
    <property type="entry name" value="P-loop_NTPase"/>
</dbReference>
<feature type="domain" description="AAA+ ATPase" evidence="1">
    <location>
        <begin position="20"/>
        <end position="198"/>
    </location>
</feature>
<dbReference type="Pfam" id="PF13173">
    <property type="entry name" value="AAA_14"/>
    <property type="match status" value="1"/>
</dbReference>
<dbReference type="InterPro" id="IPR003593">
    <property type="entry name" value="AAA+_ATPase"/>
</dbReference>
<dbReference type="Gene3D" id="3.40.50.300">
    <property type="entry name" value="P-loop containing nucleotide triphosphate hydrolases"/>
    <property type="match status" value="1"/>
</dbReference>
<dbReference type="Pfam" id="PF13635">
    <property type="entry name" value="DUF4143"/>
    <property type="match status" value="1"/>
</dbReference>
<evidence type="ECO:0000259" key="1">
    <source>
        <dbReference type="SMART" id="SM00382"/>
    </source>
</evidence>
<evidence type="ECO:0000313" key="3">
    <source>
        <dbReference type="Proteomes" id="UP000053091"/>
    </source>
</evidence>
<dbReference type="InterPro" id="IPR041682">
    <property type="entry name" value="AAA_14"/>
</dbReference>
<dbReference type="STRING" id="1678841.TBC1_112024"/>
<organism evidence="2">
    <name type="scientific">Lentimicrobium saccharophilum</name>
    <dbReference type="NCBI Taxonomy" id="1678841"/>
    <lineage>
        <taxon>Bacteria</taxon>
        <taxon>Pseudomonadati</taxon>
        <taxon>Bacteroidota</taxon>
        <taxon>Bacteroidia</taxon>
        <taxon>Bacteroidales</taxon>
        <taxon>Lentimicrobiaceae</taxon>
        <taxon>Lentimicrobium</taxon>
    </lineage>
</organism>
<accession>A0A0S7BSR5</accession>
<dbReference type="OrthoDB" id="9778168at2"/>
<dbReference type="Proteomes" id="UP000053091">
    <property type="component" value="Unassembled WGS sequence"/>
</dbReference>
<dbReference type="InterPro" id="IPR025420">
    <property type="entry name" value="DUF4143"/>
</dbReference>
<evidence type="ECO:0000313" key="2">
    <source>
        <dbReference type="EMBL" id="GAP43866.1"/>
    </source>
</evidence>
<sequence length="378" mass="44418">MKKLKYQRTLQAKITEWLFQGKVIILYGPRQVGKTTLANEIISGQSGAIYLNCERQQVWELLNSGNQDRIRQYLGDAKIVVFDEAQKIPQIGSLLKLLIDTYPEIQYLATGSSSFDLSNALSEPLTGRNVKFIMYPVSLIELSPHFNRFQKDEMLENLLLFGSYPDIIDRPESQKRKLLDELTSDYLFRDVLRFENIRRSDILVNLLKAIALQTGNEVSMRELSNLLKVAVETVQRYLLLLEQSFVLFSLPSFSRNLRNEISKGRKYYFYDLGIRNNLLQNFTPLSSRNDTGQLWENFCIIERIKKNQAKDRRVNMYFWRTYQQQEIDLIEEHEGILDTFEFKWKSRPGQKIPSGFRNAYPQSTYQIIDRENYHNFLT</sequence>
<dbReference type="EMBL" id="DF968182">
    <property type="protein sequence ID" value="GAP43866.1"/>
    <property type="molecule type" value="Genomic_DNA"/>
</dbReference>
<dbReference type="AlphaFoldDB" id="A0A0S7BSR5"/>
<gene>
    <name evidence="2" type="ORF">TBC1_112024</name>
</gene>
<protein>
    <submittedName>
        <fullName evidence="2">Predicted ATPase, AAA+ superfamily</fullName>
    </submittedName>
</protein>
<dbReference type="PANTHER" id="PTHR43566">
    <property type="entry name" value="CONSERVED PROTEIN"/>
    <property type="match status" value="1"/>
</dbReference>
<dbReference type="SMART" id="SM00382">
    <property type="entry name" value="AAA"/>
    <property type="match status" value="1"/>
</dbReference>
<dbReference type="PANTHER" id="PTHR43566:SF1">
    <property type="entry name" value="AAA+ ATPASE DOMAIN-CONTAINING PROTEIN"/>
    <property type="match status" value="1"/>
</dbReference>
<reference evidence="2" key="1">
    <citation type="journal article" date="2015" name="Genome Announc.">
        <title>Draft Genome Sequence of Bacteroidales Strain TBC1, a Novel Isolate from a Methanogenic Wastewater Treatment System.</title>
        <authorList>
            <person name="Tourlousse D.M."/>
            <person name="Matsuura N."/>
            <person name="Sun L."/>
            <person name="Toyonaga M."/>
            <person name="Kuroda K."/>
            <person name="Ohashi A."/>
            <person name="Cruz R."/>
            <person name="Yamaguchi T."/>
            <person name="Sekiguchi Y."/>
        </authorList>
    </citation>
    <scope>NUCLEOTIDE SEQUENCE [LARGE SCALE GENOMIC DNA]</scope>
    <source>
        <strain evidence="2">TBC1</strain>
    </source>
</reference>
<proteinExistence type="predicted"/>
<keyword evidence="3" id="KW-1185">Reference proteome</keyword>
<dbReference type="SUPFAM" id="SSF52540">
    <property type="entry name" value="P-loop containing nucleoside triphosphate hydrolases"/>
    <property type="match status" value="1"/>
</dbReference>